<name>A4XER6_NOVAD</name>
<sequence>MTGRPLFVRARADADVRAAVDYYHKQAGPDVASRFVDRLQRTYRSISEAPDTGSPRWSHELSVPGLRAMRMRGFPWLVFYLAFDHRVEVLRLLDARSDIPAWMGGSRDA</sequence>
<geneLocation type="plasmid" evidence="3 4">
    <name>pNL2</name>
</geneLocation>
<keyword evidence="2" id="KW-1277">Toxin-antitoxin system</keyword>
<evidence type="ECO:0000256" key="1">
    <source>
        <dbReference type="ARBA" id="ARBA00006226"/>
    </source>
</evidence>
<dbReference type="InterPro" id="IPR051803">
    <property type="entry name" value="TA_system_RelE-like_toxin"/>
</dbReference>
<dbReference type="InterPro" id="IPR007712">
    <property type="entry name" value="RelE/ParE_toxin"/>
</dbReference>
<dbReference type="KEGG" id="nar:Saro_3567"/>
<accession>A4XER6</accession>
<proteinExistence type="inferred from homology"/>
<dbReference type="PANTHER" id="PTHR33755:SF8">
    <property type="entry name" value="TOXIN PARE2"/>
    <property type="match status" value="1"/>
</dbReference>
<evidence type="ECO:0000256" key="2">
    <source>
        <dbReference type="ARBA" id="ARBA00022649"/>
    </source>
</evidence>
<comment type="similarity">
    <text evidence="1">Belongs to the RelE toxin family.</text>
</comment>
<evidence type="ECO:0000313" key="4">
    <source>
        <dbReference type="Proteomes" id="UP000009134"/>
    </source>
</evidence>
<dbReference type="InterPro" id="IPR035093">
    <property type="entry name" value="RelE/ParE_toxin_dom_sf"/>
</dbReference>
<keyword evidence="4" id="KW-1185">Reference proteome</keyword>
<dbReference type="eggNOG" id="COG3668">
    <property type="taxonomic scope" value="Bacteria"/>
</dbReference>
<dbReference type="RefSeq" id="WP_011906814.1">
    <property type="nucleotide sequence ID" value="NC_009427.1"/>
</dbReference>
<dbReference type="EMBL" id="CP000677">
    <property type="protein sequence ID" value="ABP64427.1"/>
    <property type="molecule type" value="Genomic_DNA"/>
</dbReference>
<protein>
    <submittedName>
        <fullName evidence="3">Plasmid stabilization system</fullName>
    </submittedName>
</protein>
<dbReference type="Gene3D" id="3.30.2310.20">
    <property type="entry name" value="RelE-like"/>
    <property type="match status" value="1"/>
</dbReference>
<dbReference type="HOGENOM" id="CLU_147162_1_0_5"/>
<dbReference type="Proteomes" id="UP000009134">
    <property type="component" value="Plasmid pNL2"/>
</dbReference>
<gene>
    <name evidence="3" type="ordered locus">Saro_3567</name>
</gene>
<dbReference type="AlphaFoldDB" id="A4XER6"/>
<reference evidence="3 4" key="1">
    <citation type="submission" date="2007-04" db="EMBL/GenBank/DDBJ databases">
        <title>Complete sequence of plasmid pNL2 of Novosphingobium aromaticivorans DSM 12444.</title>
        <authorList>
            <consortium name="US DOE Joint Genome Institute"/>
            <person name="Copeland A."/>
            <person name="Lucas S."/>
            <person name="Lapidus A."/>
            <person name="Barry K."/>
            <person name="Detter J.C."/>
            <person name="Glavina del Rio T."/>
            <person name="Hammon N."/>
            <person name="Israni S."/>
            <person name="Dalin E."/>
            <person name="Tice H."/>
            <person name="Pitluck S."/>
            <person name="Chertkov O."/>
            <person name="Han C."/>
            <person name="Thomson S."/>
            <person name="Schmutz J."/>
            <person name="Larimer F."/>
            <person name="Land M."/>
            <person name="Kyrpides N."/>
            <person name="Ivanova N."/>
            <person name="Fredrickson J."/>
            <person name="Romine M.F."/>
            <person name="Richardson P."/>
        </authorList>
    </citation>
    <scope>NUCLEOTIDE SEQUENCE [LARGE SCALE GENOMIC DNA]</scope>
    <source>
        <strain evidence="4">ATCC 700278 / DSM 12444 / CCUG 56034 / CIP 105152 / NBRC 16084 / F199</strain>
        <plasmid evidence="3 4">pNL2</plasmid>
    </source>
</reference>
<evidence type="ECO:0000313" key="3">
    <source>
        <dbReference type="EMBL" id="ABP64427.1"/>
    </source>
</evidence>
<dbReference type="PANTHER" id="PTHR33755">
    <property type="entry name" value="TOXIN PARE1-RELATED"/>
    <property type="match status" value="1"/>
</dbReference>
<keyword evidence="3" id="KW-0614">Plasmid</keyword>
<dbReference type="Pfam" id="PF05016">
    <property type="entry name" value="ParE_toxin"/>
    <property type="match status" value="1"/>
</dbReference>
<organism evidence="3 4">
    <name type="scientific">Novosphingobium aromaticivorans (strain ATCC 700278 / DSM 12444 / CCUG 56034 / CIP 105152 / NBRC 16084 / F199)</name>
    <dbReference type="NCBI Taxonomy" id="279238"/>
    <lineage>
        <taxon>Bacteria</taxon>
        <taxon>Pseudomonadati</taxon>
        <taxon>Pseudomonadota</taxon>
        <taxon>Alphaproteobacteria</taxon>
        <taxon>Sphingomonadales</taxon>
        <taxon>Sphingomonadaceae</taxon>
        <taxon>Novosphingobium</taxon>
    </lineage>
</organism>